<gene>
    <name evidence="9" type="primary">trxA_1</name>
    <name evidence="9" type="ORF">acsn021_20890</name>
</gene>
<dbReference type="KEGG" id="acel:acsn021_20890"/>
<dbReference type="InterPro" id="IPR005746">
    <property type="entry name" value="Thioredoxin"/>
</dbReference>
<dbReference type="Pfam" id="PF00085">
    <property type="entry name" value="Thioredoxin"/>
    <property type="match status" value="1"/>
</dbReference>
<dbReference type="FunFam" id="3.40.30.10:FF:000001">
    <property type="entry name" value="Thioredoxin"/>
    <property type="match status" value="1"/>
</dbReference>
<dbReference type="InterPro" id="IPR013766">
    <property type="entry name" value="Thioredoxin_domain"/>
</dbReference>
<dbReference type="GO" id="GO:0005737">
    <property type="term" value="C:cytoplasm"/>
    <property type="evidence" value="ECO:0007669"/>
    <property type="project" value="TreeGrafter"/>
</dbReference>
<evidence type="ECO:0000256" key="6">
    <source>
        <dbReference type="ARBA" id="ARBA00023284"/>
    </source>
</evidence>
<dbReference type="PANTHER" id="PTHR45663:SF11">
    <property type="entry name" value="GEO12009P1"/>
    <property type="match status" value="1"/>
</dbReference>
<dbReference type="Gene3D" id="3.40.30.10">
    <property type="entry name" value="Glutaredoxin"/>
    <property type="match status" value="1"/>
</dbReference>
<dbReference type="NCBIfam" id="TIGR01068">
    <property type="entry name" value="thioredoxin"/>
    <property type="match status" value="1"/>
</dbReference>
<dbReference type="PROSITE" id="PS00194">
    <property type="entry name" value="THIOREDOXIN_1"/>
    <property type="match status" value="1"/>
</dbReference>
<reference evidence="9 10" key="1">
    <citation type="journal article" date="2016" name="Int. J. Syst. Evol. Microbiol.">
        <title>Descriptions of Anaerotaenia torta gen. nov., sp. nov. and Anaerocolumna cellulosilytica gen. nov., sp. nov. isolated from a methanogenic reactor of cattle waste.</title>
        <authorList>
            <person name="Uek A."/>
            <person name="Ohtaki Y."/>
            <person name="Kaku N."/>
            <person name="Ueki K."/>
        </authorList>
    </citation>
    <scope>NUCLEOTIDE SEQUENCE [LARGE SCALE GENOMIC DNA]</scope>
    <source>
        <strain evidence="9 10">SN021</strain>
    </source>
</reference>
<dbReference type="RefSeq" id="WP_184089894.1">
    <property type="nucleotide sequence ID" value="NZ_AP023367.1"/>
</dbReference>
<dbReference type="EMBL" id="AP023367">
    <property type="protein sequence ID" value="BCJ94520.1"/>
    <property type="molecule type" value="Genomic_DNA"/>
</dbReference>
<dbReference type="InterPro" id="IPR036249">
    <property type="entry name" value="Thioredoxin-like_sf"/>
</dbReference>
<dbReference type="PANTHER" id="PTHR45663">
    <property type="entry name" value="GEO12009P1"/>
    <property type="match status" value="1"/>
</dbReference>
<dbReference type="SUPFAM" id="SSF52833">
    <property type="entry name" value="Thioredoxin-like"/>
    <property type="match status" value="1"/>
</dbReference>
<dbReference type="PIRSF" id="PIRSF000077">
    <property type="entry name" value="Thioredoxin"/>
    <property type="match status" value="1"/>
</dbReference>
<dbReference type="GO" id="GO:0015035">
    <property type="term" value="F:protein-disulfide reductase activity"/>
    <property type="evidence" value="ECO:0007669"/>
    <property type="project" value="UniProtKB-UniRule"/>
</dbReference>
<name>A0A6S6R529_9FIRM</name>
<dbReference type="Proteomes" id="UP000515561">
    <property type="component" value="Chromosome"/>
</dbReference>
<comment type="similarity">
    <text evidence="1 8">Belongs to the thioredoxin family.</text>
</comment>
<accession>A0A6S6R529</accession>
<keyword evidence="4" id="KW-0249">Electron transport</keyword>
<evidence type="ECO:0000256" key="3">
    <source>
        <dbReference type="ARBA" id="ARBA00022448"/>
    </source>
</evidence>
<keyword evidence="10" id="KW-1185">Reference proteome</keyword>
<organism evidence="9 10">
    <name type="scientific">Anaerocolumna cellulosilytica</name>
    <dbReference type="NCBI Taxonomy" id="433286"/>
    <lineage>
        <taxon>Bacteria</taxon>
        <taxon>Bacillati</taxon>
        <taxon>Bacillota</taxon>
        <taxon>Clostridia</taxon>
        <taxon>Lachnospirales</taxon>
        <taxon>Lachnospiraceae</taxon>
        <taxon>Anaerocolumna</taxon>
    </lineage>
</organism>
<evidence type="ECO:0000256" key="4">
    <source>
        <dbReference type="ARBA" id="ARBA00022982"/>
    </source>
</evidence>
<proteinExistence type="inferred from homology"/>
<dbReference type="CDD" id="cd02947">
    <property type="entry name" value="TRX_family"/>
    <property type="match status" value="1"/>
</dbReference>
<evidence type="ECO:0000313" key="9">
    <source>
        <dbReference type="EMBL" id="BCJ94520.1"/>
    </source>
</evidence>
<keyword evidence="5" id="KW-1015">Disulfide bond</keyword>
<evidence type="ECO:0000256" key="7">
    <source>
        <dbReference type="NCBIfam" id="TIGR01068"/>
    </source>
</evidence>
<sequence length="102" mass="11300">MVHVLSTENFEEEVIKEKGTVLVDLYADWCGPCKVLAPTVEAIADEETGLKVGKMNIDQNPDIAEQYGVRSIPTLLLFENGELKEKTVGLQSKAQILNLIKK</sequence>
<dbReference type="PRINTS" id="PR00421">
    <property type="entry name" value="THIOREDOXIN"/>
</dbReference>
<dbReference type="PROSITE" id="PS51352">
    <property type="entry name" value="THIOREDOXIN_2"/>
    <property type="match status" value="1"/>
</dbReference>
<dbReference type="InterPro" id="IPR017937">
    <property type="entry name" value="Thioredoxin_CS"/>
</dbReference>
<protein>
    <recommendedName>
        <fullName evidence="2 7">Thioredoxin</fullName>
    </recommendedName>
</protein>
<keyword evidence="6" id="KW-0676">Redox-active center</keyword>
<evidence type="ECO:0000256" key="2">
    <source>
        <dbReference type="ARBA" id="ARBA00020570"/>
    </source>
</evidence>
<keyword evidence="3" id="KW-0813">Transport</keyword>
<evidence type="ECO:0000256" key="8">
    <source>
        <dbReference type="PIRNR" id="PIRNR000077"/>
    </source>
</evidence>
<dbReference type="AlphaFoldDB" id="A0A6S6R529"/>
<evidence type="ECO:0000256" key="5">
    <source>
        <dbReference type="ARBA" id="ARBA00023157"/>
    </source>
</evidence>
<evidence type="ECO:0000313" key="10">
    <source>
        <dbReference type="Proteomes" id="UP000515561"/>
    </source>
</evidence>
<evidence type="ECO:0000256" key="1">
    <source>
        <dbReference type="ARBA" id="ARBA00008987"/>
    </source>
</evidence>